<sequence>MKSITYIAALLLFASFTRGEEEVEEIHEKHSIQKRSCYLRGEECTKDIECCTVQCLCTTNECRCGKRPRPSELRKYFSKRTCGNGT</sequence>
<accession>A0A482ZEK9</accession>
<evidence type="ECO:0000256" key="1">
    <source>
        <dbReference type="SAM" id="SignalP"/>
    </source>
</evidence>
<keyword evidence="1" id="KW-0732">Signal</keyword>
<reference evidence="2" key="1">
    <citation type="submission" date="2017-03" db="EMBL/GenBank/DDBJ databases">
        <authorList>
            <person name="QRISCLOUD D."/>
        </authorList>
    </citation>
    <scope>NUCLEOTIDE SEQUENCE</scope>
</reference>
<evidence type="ECO:0000313" key="2">
    <source>
        <dbReference type="EMBL" id="SMD46711.1"/>
    </source>
</evidence>
<dbReference type="AlphaFoldDB" id="A0A482ZEK9"/>
<proteinExistence type="predicted"/>
<reference evidence="2" key="2">
    <citation type="submission" date="2019-04" db="EMBL/GenBank/DDBJ databases">
        <title>Unravelling the molecular evolution of spider venoms.</title>
        <authorList>
            <person name="Pineda S."/>
        </authorList>
    </citation>
    <scope>NUCLEOTIDE SEQUENCE</scope>
</reference>
<dbReference type="EMBL" id="HAGS01000081">
    <property type="protein sequence ID" value="SMD46711.1"/>
    <property type="molecule type" value="Transcribed_RNA"/>
</dbReference>
<organism evidence="2">
    <name type="scientific">Lycosa sp. SGP-2016</name>
    <dbReference type="NCBI Taxonomy" id="1905177"/>
    <lineage>
        <taxon>Eukaryota</taxon>
        <taxon>Metazoa</taxon>
        <taxon>Ecdysozoa</taxon>
        <taxon>Arthropoda</taxon>
        <taxon>Chelicerata</taxon>
        <taxon>Arachnida</taxon>
        <taxon>Araneae</taxon>
        <taxon>Araneomorphae</taxon>
        <taxon>Entelegynae</taxon>
        <taxon>Lycosoidea</taxon>
        <taxon>Lycosidae</taxon>
        <taxon>Lycosa</taxon>
    </lineage>
</organism>
<feature type="chain" id="PRO_5019727518" evidence="1">
    <location>
        <begin position="20"/>
        <end position="86"/>
    </location>
</feature>
<feature type="signal peptide" evidence="1">
    <location>
        <begin position="1"/>
        <end position="19"/>
    </location>
</feature>
<name>A0A482ZEK9_9ARAC</name>
<protein>
    <submittedName>
        <fullName evidence="2">U26-Lycotoxin-Lsp1a_1</fullName>
    </submittedName>
</protein>